<dbReference type="EMBL" id="JALBCA010000118">
    <property type="protein sequence ID" value="KAI2382551.1"/>
    <property type="molecule type" value="Genomic_DNA"/>
</dbReference>
<proteinExistence type="predicted"/>
<protein>
    <submittedName>
        <fullName evidence="1">Uncharacterized protein</fullName>
    </submittedName>
</protein>
<reference evidence="1" key="1">
    <citation type="journal article" date="2022" name="bioRxiv">
        <title>Population genetic analysis of Ophidiomyces ophidiicola, the causative agent of snake fungal disease, indicates recent introductions to the USA.</title>
        <authorList>
            <person name="Ladner J.T."/>
            <person name="Palmer J.M."/>
            <person name="Ettinger C.L."/>
            <person name="Stajich J.E."/>
            <person name="Farrell T.M."/>
            <person name="Glorioso B.M."/>
            <person name="Lawson B."/>
            <person name="Price S.J."/>
            <person name="Stengle A.G."/>
            <person name="Grear D.A."/>
            <person name="Lorch J.M."/>
        </authorList>
    </citation>
    <scope>NUCLEOTIDE SEQUENCE</scope>
    <source>
        <strain evidence="1">NWHC 24266-5</strain>
    </source>
</reference>
<name>A0ACB8UQ79_9EURO</name>
<sequence length="595" mass="65626">MARLSTDPRKCSQSDSGEVVDSAKADSYRFTPRPMIQKPARLWDRKPATPVEPRSKSHKIWKRFNTTAKAMHSTEPQAAIDVDMVDADQEVFFEEISLAKFCESLRGVKRQCVKAGIKSNEDGWEIAIVETKFDSEIFIGKRKLIVKEECGESYNAADEDIELDIDGDCETADSIEESIEEYEETPTKPIDNKRSISPLSESSDILSTPPKEMIDTALLAPATAFAKGENITGFKIYEDEGNSPSALAEASDQETETVHPKVEVHIKSPPNVPPIFKRSFPDEDDDAELLFNFVSEAKAKRSANGTSREKGASKKRVSANLSKSPRKGGRRGSKDLLNSIENVAEAEKAVPPDPEVSISSKPNEQDDKENQPKVNTTEEEPSTPSPRRRGRPKKVVPRVPDELPLKRSDGTEFVFKQRTEAQQLALATKRNTKKNKGDSKLPNIVLKTINTMIFEETSSLSPESCGKTRKTVTWDEQNLVAFAEEQIIVEFDSPDELSPGRRSSRRLASLPAAPSTPLRSPVPRKMRKLGAKAASVNKDTLECIQVMTPPTVSAAAPSPVKAAKKVKPLRPINGTPIAKRKASTAGVRRVKIRGS</sequence>
<gene>
    <name evidence="1" type="ORF">LOY88_005920</name>
</gene>
<comment type="caution">
    <text evidence="1">The sequence shown here is derived from an EMBL/GenBank/DDBJ whole genome shotgun (WGS) entry which is preliminary data.</text>
</comment>
<accession>A0ACB8UQ79</accession>
<organism evidence="1">
    <name type="scientific">Ophidiomyces ophidiicola</name>
    <dbReference type="NCBI Taxonomy" id="1387563"/>
    <lineage>
        <taxon>Eukaryota</taxon>
        <taxon>Fungi</taxon>
        <taxon>Dikarya</taxon>
        <taxon>Ascomycota</taxon>
        <taxon>Pezizomycotina</taxon>
        <taxon>Eurotiomycetes</taxon>
        <taxon>Eurotiomycetidae</taxon>
        <taxon>Onygenales</taxon>
        <taxon>Onygenaceae</taxon>
        <taxon>Ophidiomyces</taxon>
    </lineage>
</organism>
<evidence type="ECO:0000313" key="1">
    <source>
        <dbReference type="EMBL" id="KAI2382551.1"/>
    </source>
</evidence>